<evidence type="ECO:0000256" key="11">
    <source>
        <dbReference type="ARBA" id="ARBA00023012"/>
    </source>
</evidence>
<dbReference type="InterPro" id="IPR003660">
    <property type="entry name" value="HAMP_dom"/>
</dbReference>
<proteinExistence type="predicted"/>
<dbReference type="SMART" id="SM00304">
    <property type="entry name" value="HAMP"/>
    <property type="match status" value="1"/>
</dbReference>
<dbReference type="SUPFAM" id="SSF55874">
    <property type="entry name" value="ATPase domain of HSP90 chaperone/DNA topoisomerase II/histidine kinase"/>
    <property type="match status" value="1"/>
</dbReference>
<keyword evidence="16" id="KW-1185">Reference proteome</keyword>
<dbReference type="GO" id="GO:0000155">
    <property type="term" value="F:phosphorelay sensor kinase activity"/>
    <property type="evidence" value="ECO:0007669"/>
    <property type="project" value="InterPro"/>
</dbReference>
<keyword evidence="9" id="KW-0067">ATP-binding</keyword>
<evidence type="ECO:0000313" key="16">
    <source>
        <dbReference type="Proteomes" id="UP000190911"/>
    </source>
</evidence>
<dbReference type="PROSITE" id="PS50109">
    <property type="entry name" value="HIS_KIN"/>
    <property type="match status" value="1"/>
</dbReference>
<dbReference type="GO" id="GO:0005524">
    <property type="term" value="F:ATP binding"/>
    <property type="evidence" value="ECO:0007669"/>
    <property type="project" value="UniProtKB-KW"/>
</dbReference>
<dbReference type="SMART" id="SM00388">
    <property type="entry name" value="HisKA"/>
    <property type="match status" value="1"/>
</dbReference>
<evidence type="ECO:0000256" key="8">
    <source>
        <dbReference type="ARBA" id="ARBA00022777"/>
    </source>
</evidence>
<dbReference type="InterPro" id="IPR036097">
    <property type="entry name" value="HisK_dim/P_sf"/>
</dbReference>
<dbReference type="OrthoDB" id="9809766at2"/>
<evidence type="ECO:0000256" key="12">
    <source>
        <dbReference type="SAM" id="Phobius"/>
    </source>
</evidence>
<evidence type="ECO:0000256" key="2">
    <source>
        <dbReference type="ARBA" id="ARBA00004141"/>
    </source>
</evidence>
<dbReference type="PANTHER" id="PTHR45436:SF14">
    <property type="entry name" value="SENSOR PROTEIN QSEC"/>
    <property type="match status" value="1"/>
</dbReference>
<keyword evidence="12" id="KW-0472">Membrane</keyword>
<dbReference type="EMBL" id="LT670847">
    <property type="protein sequence ID" value="SHM01637.1"/>
    <property type="molecule type" value="Genomic_DNA"/>
</dbReference>
<evidence type="ECO:0000313" key="15">
    <source>
        <dbReference type="EMBL" id="SHM01637.1"/>
    </source>
</evidence>
<dbReference type="EC" id="2.7.13.3" evidence="3"/>
<dbReference type="SMART" id="SM00387">
    <property type="entry name" value="HATPase_c"/>
    <property type="match status" value="1"/>
</dbReference>
<reference evidence="15 16" key="1">
    <citation type="submission" date="2016-11" db="EMBL/GenBank/DDBJ databases">
        <authorList>
            <person name="Jaros S."/>
            <person name="Januszkiewicz K."/>
            <person name="Wedrychowicz H."/>
        </authorList>
    </citation>
    <scope>NUCLEOTIDE SEQUENCE [LARGE SCALE GENOMIC DNA]</scope>
    <source>
        <strain evidence="15 16">ACAM 12</strain>
    </source>
</reference>
<dbReference type="GO" id="GO:0005886">
    <property type="term" value="C:plasma membrane"/>
    <property type="evidence" value="ECO:0007669"/>
    <property type="project" value="TreeGrafter"/>
</dbReference>
<dbReference type="Pfam" id="PF00512">
    <property type="entry name" value="HisKA"/>
    <property type="match status" value="1"/>
</dbReference>
<comment type="catalytic activity">
    <reaction evidence="1">
        <text>ATP + protein L-histidine = ADP + protein N-phospho-L-histidine.</text>
        <dbReference type="EC" id="2.7.13.3"/>
    </reaction>
</comment>
<feature type="domain" description="HAMP" evidence="14">
    <location>
        <begin position="201"/>
        <end position="252"/>
    </location>
</feature>
<dbReference type="InterPro" id="IPR005467">
    <property type="entry name" value="His_kinase_dom"/>
</dbReference>
<dbReference type="InterPro" id="IPR036890">
    <property type="entry name" value="HATPase_C_sf"/>
</dbReference>
<evidence type="ECO:0000256" key="6">
    <source>
        <dbReference type="ARBA" id="ARBA00022692"/>
    </source>
</evidence>
<dbReference type="Gene3D" id="3.30.565.10">
    <property type="entry name" value="Histidine kinase-like ATPase, C-terminal domain"/>
    <property type="match status" value="1"/>
</dbReference>
<evidence type="ECO:0000256" key="3">
    <source>
        <dbReference type="ARBA" id="ARBA00012438"/>
    </source>
</evidence>
<dbReference type="InParanoid" id="A0A1M7FD93"/>
<keyword evidence="10 12" id="KW-1133">Transmembrane helix</keyword>
<evidence type="ECO:0000256" key="1">
    <source>
        <dbReference type="ARBA" id="ARBA00000085"/>
    </source>
</evidence>
<keyword evidence="8 15" id="KW-0418">Kinase</keyword>
<dbReference type="FunCoup" id="A0A1M7FD93">
    <property type="interactions" value="197"/>
</dbReference>
<dbReference type="SUPFAM" id="SSF47384">
    <property type="entry name" value="Homodimeric domain of signal transducing histidine kinase"/>
    <property type="match status" value="1"/>
</dbReference>
<evidence type="ECO:0000259" key="14">
    <source>
        <dbReference type="PROSITE" id="PS50885"/>
    </source>
</evidence>
<dbReference type="CDD" id="cd00082">
    <property type="entry name" value="HisKA"/>
    <property type="match status" value="1"/>
</dbReference>
<feature type="domain" description="Histidine kinase" evidence="13">
    <location>
        <begin position="260"/>
        <end position="466"/>
    </location>
</feature>
<dbReference type="InterPro" id="IPR003594">
    <property type="entry name" value="HATPase_dom"/>
</dbReference>
<comment type="subcellular location">
    <subcellularLocation>
        <location evidence="2">Membrane</location>
        <topology evidence="2">Multi-pass membrane protein</topology>
    </subcellularLocation>
</comment>
<evidence type="ECO:0000256" key="9">
    <source>
        <dbReference type="ARBA" id="ARBA00022840"/>
    </source>
</evidence>
<keyword evidence="4" id="KW-0597">Phosphoprotein</keyword>
<dbReference type="Pfam" id="PF02518">
    <property type="entry name" value="HATPase_c"/>
    <property type="match status" value="1"/>
</dbReference>
<keyword evidence="7" id="KW-0547">Nucleotide-binding</keyword>
<dbReference type="RefSeq" id="WP_079551496.1">
    <property type="nucleotide sequence ID" value="NZ_LT670847.1"/>
</dbReference>
<dbReference type="Gene3D" id="1.10.287.130">
    <property type="match status" value="1"/>
</dbReference>
<organism evidence="15 16">
    <name type="scientific">Vreelandella subglaciescola</name>
    <dbReference type="NCBI Taxonomy" id="29571"/>
    <lineage>
        <taxon>Bacteria</taxon>
        <taxon>Pseudomonadati</taxon>
        <taxon>Pseudomonadota</taxon>
        <taxon>Gammaproteobacteria</taxon>
        <taxon>Oceanospirillales</taxon>
        <taxon>Halomonadaceae</taxon>
        <taxon>Vreelandella</taxon>
    </lineage>
</organism>
<name>A0A1M7FD93_9GAMM</name>
<keyword evidence="5" id="KW-0808">Transferase</keyword>
<dbReference type="STRING" id="29571.SAMN05878437_0797"/>
<evidence type="ECO:0000259" key="13">
    <source>
        <dbReference type="PROSITE" id="PS50109"/>
    </source>
</evidence>
<feature type="transmembrane region" description="Helical" evidence="12">
    <location>
        <begin position="12"/>
        <end position="30"/>
    </location>
</feature>
<accession>A0A1M7FD93</accession>
<dbReference type="PROSITE" id="PS50885">
    <property type="entry name" value="HAMP"/>
    <property type="match status" value="1"/>
</dbReference>
<keyword evidence="6 12" id="KW-0812">Transmembrane</keyword>
<evidence type="ECO:0000256" key="7">
    <source>
        <dbReference type="ARBA" id="ARBA00022741"/>
    </source>
</evidence>
<dbReference type="PANTHER" id="PTHR45436">
    <property type="entry name" value="SENSOR HISTIDINE KINASE YKOH"/>
    <property type="match status" value="1"/>
</dbReference>
<evidence type="ECO:0000256" key="10">
    <source>
        <dbReference type="ARBA" id="ARBA00022989"/>
    </source>
</evidence>
<keyword evidence="11" id="KW-0902">Two-component regulatory system</keyword>
<dbReference type="AlphaFoldDB" id="A0A1M7FD93"/>
<evidence type="ECO:0000256" key="4">
    <source>
        <dbReference type="ARBA" id="ARBA00022553"/>
    </source>
</evidence>
<gene>
    <name evidence="15" type="ORF">SAMN05878437_0797</name>
</gene>
<dbReference type="Pfam" id="PF00672">
    <property type="entry name" value="HAMP"/>
    <property type="match status" value="1"/>
</dbReference>
<dbReference type="InterPro" id="IPR003661">
    <property type="entry name" value="HisK_dim/P_dom"/>
</dbReference>
<dbReference type="InterPro" id="IPR050428">
    <property type="entry name" value="TCS_sensor_his_kinase"/>
</dbReference>
<sequence length="472" mass="52981">MISIRRYFTRTLTLMLVAGGGIAFAAAYLITDHEMEEILDAQLSLHGRVLTGQLSRETTPAQYQRIAQSLSIPRYPSVVYQHGEALPPPATATPPALYHEEERNLGVGLWNRDKTPRLLTGKWNNHGLFPAPQEEGYRWVTYNGSRWRVFSLWDNASATWLSLGLHGSFHDEVVERIAWNNLIPMLVLLPLLLWLMNRIIRRGLSPVRQLSRQVEGRSARDLSPITTPVPDEIEGLRRSLNAFITRLEETLKRERRFTADAAHELRTPLAALRIHLDNAQAGEQQSLRKAYTGVERLQRVVEQLLVLARLDRTTKQSAGVIDIYPTVSDIMADLWPQANARQQHLELTGKTRLPVAADDVQVGILVRNLIDNALRYTPDNGTVTVELGTQDDQPYLAVCDTGPGIPQELLQAVTERFRRAADQLTTGSGLGLSIVLELAERQQAGLTLHNRQPHGLEARITWSALPAEPRNP</sequence>
<evidence type="ECO:0000256" key="5">
    <source>
        <dbReference type="ARBA" id="ARBA00022679"/>
    </source>
</evidence>
<protein>
    <recommendedName>
        <fullName evidence="3">histidine kinase</fullName>
        <ecNumber evidence="3">2.7.13.3</ecNumber>
    </recommendedName>
</protein>
<dbReference type="Proteomes" id="UP000190911">
    <property type="component" value="Chromosome I"/>
</dbReference>